<accession>A0A0M2HA32</accession>
<dbReference type="Gene3D" id="3.40.1190.20">
    <property type="match status" value="1"/>
</dbReference>
<dbReference type="OrthoDB" id="9795789at2"/>
<dbReference type="GO" id="GO:0005524">
    <property type="term" value="F:ATP binding"/>
    <property type="evidence" value="ECO:0007669"/>
    <property type="project" value="UniProtKB-KW"/>
</dbReference>
<dbReference type="PANTHER" id="PTHR43085">
    <property type="entry name" value="HEXOKINASE FAMILY MEMBER"/>
    <property type="match status" value="1"/>
</dbReference>
<protein>
    <submittedName>
        <fullName evidence="8">Putative sugar kinase YdjH</fullName>
        <ecNumber evidence="8">2.7.1.-</ecNumber>
    </submittedName>
</protein>
<dbReference type="InterPro" id="IPR029056">
    <property type="entry name" value="Ribokinase-like"/>
</dbReference>
<evidence type="ECO:0000256" key="5">
    <source>
        <dbReference type="ARBA" id="ARBA00022840"/>
    </source>
</evidence>
<dbReference type="CDD" id="cd01167">
    <property type="entry name" value="bac_FRK"/>
    <property type="match status" value="1"/>
</dbReference>
<dbReference type="InterPro" id="IPR050306">
    <property type="entry name" value="PfkB_Carbo_kinase"/>
</dbReference>
<name>A0A0M2HA32_MICTR</name>
<dbReference type="GO" id="GO:0016301">
    <property type="term" value="F:kinase activity"/>
    <property type="evidence" value="ECO:0007669"/>
    <property type="project" value="UniProtKB-KW"/>
</dbReference>
<feature type="compositionally biased region" description="Low complexity" evidence="6">
    <location>
        <begin position="272"/>
        <end position="288"/>
    </location>
</feature>
<evidence type="ECO:0000256" key="1">
    <source>
        <dbReference type="ARBA" id="ARBA00010688"/>
    </source>
</evidence>
<dbReference type="PATRIC" id="fig|69370.6.peg.3520"/>
<feature type="region of interest" description="Disordered" evidence="6">
    <location>
        <begin position="272"/>
        <end position="299"/>
    </location>
</feature>
<keyword evidence="5" id="KW-0067">ATP-binding</keyword>
<keyword evidence="2 8" id="KW-0808">Transferase</keyword>
<evidence type="ECO:0000259" key="7">
    <source>
        <dbReference type="Pfam" id="PF00294"/>
    </source>
</evidence>
<organism evidence="8 9">
    <name type="scientific">Microbacterium trichothecenolyticum</name>
    <name type="common">Aureobacterium trichothecenolyticum</name>
    <dbReference type="NCBI Taxonomy" id="69370"/>
    <lineage>
        <taxon>Bacteria</taxon>
        <taxon>Bacillati</taxon>
        <taxon>Actinomycetota</taxon>
        <taxon>Actinomycetes</taxon>
        <taxon>Micrococcales</taxon>
        <taxon>Microbacteriaceae</taxon>
        <taxon>Microbacterium</taxon>
    </lineage>
</organism>
<evidence type="ECO:0000313" key="9">
    <source>
        <dbReference type="Proteomes" id="UP000034098"/>
    </source>
</evidence>
<dbReference type="SUPFAM" id="SSF53613">
    <property type="entry name" value="Ribokinase-like"/>
    <property type="match status" value="1"/>
</dbReference>
<comment type="similarity">
    <text evidence="1">Belongs to the carbohydrate kinase PfkB family.</text>
</comment>
<evidence type="ECO:0000313" key="8">
    <source>
        <dbReference type="EMBL" id="KJL40840.1"/>
    </source>
</evidence>
<evidence type="ECO:0000256" key="6">
    <source>
        <dbReference type="SAM" id="MobiDB-lite"/>
    </source>
</evidence>
<dbReference type="PRINTS" id="PR00990">
    <property type="entry name" value="RIBOKINASE"/>
</dbReference>
<reference evidence="8 9" key="1">
    <citation type="submission" date="2015-02" db="EMBL/GenBank/DDBJ databases">
        <title>Draft genome sequences of ten Microbacterium spp. with emphasis on heavy metal contaminated environments.</title>
        <authorList>
            <person name="Corretto E."/>
        </authorList>
    </citation>
    <scope>NUCLEOTIDE SEQUENCE [LARGE SCALE GENOMIC DNA]</scope>
    <source>
        <strain evidence="8 9">DSM 8608</strain>
    </source>
</reference>
<keyword evidence="4 8" id="KW-0418">Kinase</keyword>
<gene>
    <name evidence="8" type="primary">ydjH</name>
    <name evidence="8" type="ORF">RS82_03456</name>
</gene>
<feature type="region of interest" description="Disordered" evidence="6">
    <location>
        <begin position="311"/>
        <end position="335"/>
    </location>
</feature>
<dbReference type="InterPro" id="IPR002139">
    <property type="entry name" value="Ribo/fructo_kinase"/>
</dbReference>
<keyword evidence="9" id="KW-1185">Reference proteome</keyword>
<evidence type="ECO:0000256" key="3">
    <source>
        <dbReference type="ARBA" id="ARBA00022741"/>
    </source>
</evidence>
<dbReference type="EC" id="2.7.1.-" evidence="8"/>
<evidence type="ECO:0000256" key="4">
    <source>
        <dbReference type="ARBA" id="ARBA00022777"/>
    </source>
</evidence>
<dbReference type="AlphaFoldDB" id="A0A0M2HA32"/>
<dbReference type="RefSeq" id="WP_045301584.1">
    <property type="nucleotide sequence ID" value="NZ_JYJA01000039.1"/>
</dbReference>
<dbReference type="PANTHER" id="PTHR43085:SF1">
    <property type="entry name" value="PSEUDOURIDINE KINASE-RELATED"/>
    <property type="match status" value="1"/>
</dbReference>
<dbReference type="Proteomes" id="UP000034098">
    <property type="component" value="Unassembled WGS sequence"/>
</dbReference>
<dbReference type="InterPro" id="IPR011611">
    <property type="entry name" value="PfkB_dom"/>
</dbReference>
<proteinExistence type="inferred from homology"/>
<sequence length="335" mass="34878">MTERMPRIVVIGEALVDIVHRADGAVEEAPGGSPANTALTLGRLGRRPTLITSLARDDRGGRVRQWLEESEVEVVAVASARTSTAVAHLDAGGAATYAFDLAWDLGADAARLEELAGAADVVHVGSVAAVLEPGAGHVAALVRSVRGRAIVTYDPNIRPSLVDDPDRVRERVAGLIEFADVVKASDEDIRWLHPGRDVRHVAREWVDRGPRLVVVTLGSDGAIGVTADGEVTVPAVETRVVDTVGAGDTFMGVLIDSIVGSDELRESLATAGGSWAHAAGGSARRASGAGRGRGDRSSVVESLLERSAHAAAITVSRPGADPPRRAELPTPATAR</sequence>
<dbReference type="EMBL" id="JYJA01000039">
    <property type="protein sequence ID" value="KJL40840.1"/>
    <property type="molecule type" value="Genomic_DNA"/>
</dbReference>
<keyword evidence="3" id="KW-0547">Nucleotide-binding</keyword>
<comment type="caution">
    <text evidence="8">The sequence shown here is derived from an EMBL/GenBank/DDBJ whole genome shotgun (WGS) entry which is preliminary data.</text>
</comment>
<dbReference type="Pfam" id="PF00294">
    <property type="entry name" value="PfkB"/>
    <property type="match status" value="1"/>
</dbReference>
<feature type="domain" description="Carbohydrate kinase PfkB" evidence="7">
    <location>
        <begin position="5"/>
        <end position="271"/>
    </location>
</feature>
<evidence type="ECO:0000256" key="2">
    <source>
        <dbReference type="ARBA" id="ARBA00022679"/>
    </source>
</evidence>